<organism evidence="9 10">
    <name type="scientific">Mizuhopecten yessoensis</name>
    <name type="common">Japanese scallop</name>
    <name type="synonym">Patinopecten yessoensis</name>
    <dbReference type="NCBI Taxonomy" id="6573"/>
    <lineage>
        <taxon>Eukaryota</taxon>
        <taxon>Metazoa</taxon>
        <taxon>Spiralia</taxon>
        <taxon>Lophotrochozoa</taxon>
        <taxon>Mollusca</taxon>
        <taxon>Bivalvia</taxon>
        <taxon>Autobranchia</taxon>
        <taxon>Pteriomorphia</taxon>
        <taxon>Pectinida</taxon>
        <taxon>Pectinoidea</taxon>
        <taxon>Pectinidae</taxon>
        <taxon>Mizuhopecten</taxon>
    </lineage>
</organism>
<evidence type="ECO:0000256" key="6">
    <source>
        <dbReference type="ARBA" id="ARBA00023136"/>
    </source>
</evidence>
<evidence type="ECO:0000313" key="10">
    <source>
        <dbReference type="Proteomes" id="UP000242188"/>
    </source>
</evidence>
<dbReference type="InterPro" id="IPR020846">
    <property type="entry name" value="MFS_dom"/>
</dbReference>
<dbReference type="PANTHER" id="PTHR23511:SF45">
    <property type="entry name" value="SVOP LIKE"/>
    <property type="match status" value="1"/>
</dbReference>
<evidence type="ECO:0000259" key="8">
    <source>
        <dbReference type="PROSITE" id="PS50850"/>
    </source>
</evidence>
<keyword evidence="5 7" id="KW-1133">Transmembrane helix</keyword>
<dbReference type="PROSITE" id="PS50850">
    <property type="entry name" value="MFS"/>
    <property type="match status" value="1"/>
</dbReference>
<reference evidence="9 10" key="1">
    <citation type="journal article" date="2017" name="Nat. Ecol. Evol.">
        <title>Scallop genome provides insights into evolution of bilaterian karyotype and development.</title>
        <authorList>
            <person name="Wang S."/>
            <person name="Zhang J."/>
            <person name="Jiao W."/>
            <person name="Li J."/>
            <person name="Xun X."/>
            <person name="Sun Y."/>
            <person name="Guo X."/>
            <person name="Huan P."/>
            <person name="Dong B."/>
            <person name="Zhang L."/>
            <person name="Hu X."/>
            <person name="Sun X."/>
            <person name="Wang J."/>
            <person name="Zhao C."/>
            <person name="Wang Y."/>
            <person name="Wang D."/>
            <person name="Huang X."/>
            <person name="Wang R."/>
            <person name="Lv J."/>
            <person name="Li Y."/>
            <person name="Zhang Z."/>
            <person name="Liu B."/>
            <person name="Lu W."/>
            <person name="Hui Y."/>
            <person name="Liang J."/>
            <person name="Zhou Z."/>
            <person name="Hou R."/>
            <person name="Li X."/>
            <person name="Liu Y."/>
            <person name="Li H."/>
            <person name="Ning X."/>
            <person name="Lin Y."/>
            <person name="Zhao L."/>
            <person name="Xing Q."/>
            <person name="Dou J."/>
            <person name="Li Y."/>
            <person name="Mao J."/>
            <person name="Guo H."/>
            <person name="Dou H."/>
            <person name="Li T."/>
            <person name="Mu C."/>
            <person name="Jiang W."/>
            <person name="Fu Q."/>
            <person name="Fu X."/>
            <person name="Miao Y."/>
            <person name="Liu J."/>
            <person name="Yu Q."/>
            <person name="Li R."/>
            <person name="Liao H."/>
            <person name="Li X."/>
            <person name="Kong Y."/>
            <person name="Jiang Z."/>
            <person name="Chourrout D."/>
            <person name="Li R."/>
            <person name="Bao Z."/>
        </authorList>
    </citation>
    <scope>NUCLEOTIDE SEQUENCE [LARGE SCALE GENOMIC DNA]</scope>
    <source>
        <strain evidence="9 10">PY_sf001</strain>
    </source>
</reference>
<evidence type="ECO:0000256" key="2">
    <source>
        <dbReference type="ARBA" id="ARBA00008335"/>
    </source>
</evidence>
<dbReference type="EMBL" id="NEDP02005302">
    <property type="protein sequence ID" value="OWF42245.1"/>
    <property type="molecule type" value="Genomic_DNA"/>
</dbReference>
<sequence length="522" mass="58019">METLLSDSENYYDNHRRGNRSHAVRYSKVRVSDLEDESDEIDGDLEGVSLIRREAGNDLEDDYKGKTFTVQEAIDSLGLGPFQLKLFVICGLFTAADAMEMMLLAVLSPVLRCEWQLEKYQVALITTVVFIGMGITAPIWGAMGDKFGRRTTLYMVSLWIGYFGLLTTFSPSYIWILILRSLVGGGLAGSPQSFAILTEYLPSKHRAKLLNLTQISWAMGTSFEIIVAAIVLPSLGWRWLLFISAIPSFIICIVMKFLPESARYLVAAGRREEAIKVLEKAARTNSATIPEGRLVCSSPVTQQGKMSDLFSPMYRKTTLQLWVLWFVTAFSYYGMVLASAEILQVHNAKNEGGENCSCNLLEYDDYITMIISTIGEFICLPVNMILFDIIGRRKTGAIDLTGCAVFFILLQINMPQHLLTGIMLLVRGFSAANFNFVYIYTAEVYPTTVRTLGIGTASAWARVGAMLTPFVAQVLLDQSLSAAVWVYGSLGLIAAICSWTLPIETKSRVLPQSVKLEEEEES</sequence>
<comment type="subcellular location">
    <subcellularLocation>
        <location evidence="1">Membrane</location>
        <topology evidence="1">Multi-pass membrane protein</topology>
    </subcellularLocation>
</comment>
<comment type="caution">
    <text evidence="9">The sequence shown here is derived from an EMBL/GenBank/DDBJ whole genome shotgun (WGS) entry which is preliminary data.</text>
</comment>
<protein>
    <submittedName>
        <fullName evidence="9">Transporter SVOPL</fullName>
    </submittedName>
</protein>
<dbReference type="OrthoDB" id="4139357at2759"/>
<accession>A0A210Q0K9</accession>
<evidence type="ECO:0000256" key="4">
    <source>
        <dbReference type="ARBA" id="ARBA00022692"/>
    </source>
</evidence>
<dbReference type="PANTHER" id="PTHR23511">
    <property type="entry name" value="SYNAPTIC VESICLE GLYCOPROTEIN 2"/>
    <property type="match status" value="1"/>
</dbReference>
<feature type="transmembrane region" description="Helical" evidence="7">
    <location>
        <begin position="209"/>
        <end position="231"/>
    </location>
</feature>
<dbReference type="Pfam" id="PF00083">
    <property type="entry name" value="Sugar_tr"/>
    <property type="match status" value="1"/>
</dbReference>
<dbReference type="Proteomes" id="UP000242188">
    <property type="component" value="Unassembled WGS sequence"/>
</dbReference>
<gene>
    <name evidence="9" type="ORF">KP79_PYT16420</name>
</gene>
<dbReference type="AlphaFoldDB" id="A0A210Q0K9"/>
<dbReference type="GO" id="GO:0016020">
    <property type="term" value="C:membrane"/>
    <property type="evidence" value="ECO:0007669"/>
    <property type="project" value="UniProtKB-SubCell"/>
</dbReference>
<dbReference type="InterPro" id="IPR005828">
    <property type="entry name" value="MFS_sugar_transport-like"/>
</dbReference>
<dbReference type="InterPro" id="IPR036259">
    <property type="entry name" value="MFS_trans_sf"/>
</dbReference>
<evidence type="ECO:0000256" key="5">
    <source>
        <dbReference type="ARBA" id="ARBA00022989"/>
    </source>
</evidence>
<name>A0A210Q0K9_MIZYE</name>
<feature type="transmembrane region" description="Helical" evidence="7">
    <location>
        <begin position="237"/>
        <end position="258"/>
    </location>
</feature>
<feature type="domain" description="Major facilitator superfamily (MFS) profile" evidence="8">
    <location>
        <begin position="86"/>
        <end position="506"/>
    </location>
</feature>
<keyword evidence="4 7" id="KW-0812">Transmembrane</keyword>
<dbReference type="GO" id="GO:0022857">
    <property type="term" value="F:transmembrane transporter activity"/>
    <property type="evidence" value="ECO:0007669"/>
    <property type="project" value="InterPro"/>
</dbReference>
<keyword evidence="6 7" id="KW-0472">Membrane</keyword>
<evidence type="ECO:0000256" key="1">
    <source>
        <dbReference type="ARBA" id="ARBA00004141"/>
    </source>
</evidence>
<dbReference type="Gene3D" id="1.20.1250.20">
    <property type="entry name" value="MFS general substrate transporter like domains"/>
    <property type="match status" value="1"/>
</dbReference>
<feature type="transmembrane region" description="Helical" evidence="7">
    <location>
        <begin position="120"/>
        <end position="140"/>
    </location>
</feature>
<feature type="transmembrane region" description="Helical" evidence="7">
    <location>
        <begin position="366"/>
        <end position="389"/>
    </location>
</feature>
<feature type="transmembrane region" description="Helical" evidence="7">
    <location>
        <begin position="86"/>
        <end position="108"/>
    </location>
</feature>
<keyword evidence="10" id="KW-1185">Reference proteome</keyword>
<comment type="similarity">
    <text evidence="2">Belongs to the major facilitator superfamily.</text>
</comment>
<evidence type="ECO:0000313" key="9">
    <source>
        <dbReference type="EMBL" id="OWF42245.1"/>
    </source>
</evidence>
<evidence type="ECO:0000256" key="7">
    <source>
        <dbReference type="SAM" id="Phobius"/>
    </source>
</evidence>
<feature type="transmembrane region" description="Helical" evidence="7">
    <location>
        <begin position="482"/>
        <end position="501"/>
    </location>
</feature>
<evidence type="ECO:0000256" key="3">
    <source>
        <dbReference type="ARBA" id="ARBA00022448"/>
    </source>
</evidence>
<dbReference type="STRING" id="6573.A0A210Q0K9"/>
<feature type="transmembrane region" description="Helical" evidence="7">
    <location>
        <begin position="321"/>
        <end position="346"/>
    </location>
</feature>
<dbReference type="SUPFAM" id="SSF103473">
    <property type="entry name" value="MFS general substrate transporter"/>
    <property type="match status" value="1"/>
</dbReference>
<keyword evidence="3" id="KW-0813">Transport</keyword>
<feature type="transmembrane region" description="Helical" evidence="7">
    <location>
        <begin position="152"/>
        <end position="169"/>
    </location>
</feature>
<proteinExistence type="inferred from homology"/>